<dbReference type="Proteomes" id="UP001291309">
    <property type="component" value="Unassembled WGS sequence"/>
</dbReference>
<evidence type="ECO:0000259" key="2">
    <source>
        <dbReference type="PROSITE" id="PS51898"/>
    </source>
</evidence>
<name>A0ABU5GX68_9BACT</name>
<protein>
    <submittedName>
        <fullName evidence="3">Tyrosine-type recombinase/integrase</fullName>
    </submittedName>
</protein>
<evidence type="ECO:0000313" key="3">
    <source>
        <dbReference type="EMBL" id="MDY7225784.1"/>
    </source>
</evidence>
<proteinExistence type="predicted"/>
<dbReference type="Pfam" id="PF00589">
    <property type="entry name" value="Phage_integrase"/>
    <property type="match status" value="1"/>
</dbReference>
<dbReference type="PROSITE" id="PS51898">
    <property type="entry name" value="TYR_RECOMBINASE"/>
    <property type="match status" value="1"/>
</dbReference>
<dbReference type="InterPro" id="IPR002104">
    <property type="entry name" value="Integrase_catalytic"/>
</dbReference>
<dbReference type="RefSeq" id="WP_321544514.1">
    <property type="nucleotide sequence ID" value="NZ_JAXIVS010000002.1"/>
</dbReference>
<organism evidence="3 4">
    <name type="scientific">Hyalangium rubrum</name>
    <dbReference type="NCBI Taxonomy" id="3103134"/>
    <lineage>
        <taxon>Bacteria</taxon>
        <taxon>Pseudomonadati</taxon>
        <taxon>Myxococcota</taxon>
        <taxon>Myxococcia</taxon>
        <taxon>Myxococcales</taxon>
        <taxon>Cystobacterineae</taxon>
        <taxon>Archangiaceae</taxon>
        <taxon>Hyalangium</taxon>
    </lineage>
</organism>
<feature type="domain" description="Tyr recombinase" evidence="2">
    <location>
        <begin position="173"/>
        <end position="350"/>
    </location>
</feature>
<dbReference type="InterPro" id="IPR011010">
    <property type="entry name" value="DNA_brk_join_enz"/>
</dbReference>
<reference evidence="3 4" key="1">
    <citation type="submission" date="2023-12" db="EMBL/GenBank/DDBJ databases">
        <title>the genome sequence of Hyalangium sp. s54d21.</title>
        <authorList>
            <person name="Zhang X."/>
        </authorList>
    </citation>
    <scope>NUCLEOTIDE SEQUENCE [LARGE SCALE GENOMIC DNA]</scope>
    <source>
        <strain evidence="4">s54d21</strain>
    </source>
</reference>
<keyword evidence="1" id="KW-0233">DNA recombination</keyword>
<evidence type="ECO:0000313" key="4">
    <source>
        <dbReference type="Proteomes" id="UP001291309"/>
    </source>
</evidence>
<comment type="caution">
    <text evidence="3">The sequence shown here is derived from an EMBL/GenBank/DDBJ whole genome shotgun (WGS) entry which is preliminary data.</text>
</comment>
<dbReference type="SUPFAM" id="SSF56349">
    <property type="entry name" value="DNA breaking-rejoining enzymes"/>
    <property type="match status" value="1"/>
</dbReference>
<sequence length="350" mass="39269">MGESKGKSQDYVETWEGGFVRTDAKGRKVYVIRRMINGKSYKVSTRAGNARAAMEQLKRFEADPEGYNPAGAPHEAPIYLDAPLAEEFLIWNRDVKKNSREWLEKQQRYLAWWADQLKGLDLRKVSLVDHIKPALKGAGNGPHRIAVLKSVYSWLRKEKHLLTVNEDPTFQTLVVPQARPEQWKRVKVIPREHYLLAREHLAPHWRDGMDVQAGTGWHVTELIRFAKEGSVEPYRGDAEGVSGVLVCPQTKSGEPLRTAVSAEVLEAGKRLLERGTFGREKYGMAVISACKAAGIPSFTPGRFRHSVATWAIEKGADPASVAAFLNHKSPSTTRRFYATHAVPAKIPTLR</sequence>
<dbReference type="Gene3D" id="1.10.443.10">
    <property type="entry name" value="Intergrase catalytic core"/>
    <property type="match status" value="1"/>
</dbReference>
<dbReference type="EMBL" id="JAXIVS010000002">
    <property type="protein sequence ID" value="MDY7225784.1"/>
    <property type="molecule type" value="Genomic_DNA"/>
</dbReference>
<accession>A0ABU5GX68</accession>
<gene>
    <name evidence="3" type="ORF">SYV04_05295</name>
</gene>
<keyword evidence="4" id="KW-1185">Reference proteome</keyword>
<evidence type="ECO:0000256" key="1">
    <source>
        <dbReference type="ARBA" id="ARBA00023172"/>
    </source>
</evidence>
<dbReference type="InterPro" id="IPR013762">
    <property type="entry name" value="Integrase-like_cat_sf"/>
</dbReference>